<keyword evidence="3" id="KW-1185">Reference proteome</keyword>
<sequence>MMNSMFQQLRMSLAASFAGSSDVNIDPVLLAPSSPQPTRESHPSIRFWTCADYLSWRETPEALSGVRGRVDYLEHANGGSLSTEAICDIRKSMRSAWSELVNRRQAPRSWGRLNASARRLFHSLIEKAHPLFTFADNGWKLDRMATASYSAWRRSYLDNQGNWKPRSSSPEQDNSDDDDSVKKSKKRRQPSPDVEMRKRVKGTSSSLSVTDLSDDTGSSESSPSTSRSPSPSPSPSQAPEPSRSPSPLPTQTPESSRSPSPSPPDVVVPVPEPIKAINPLSALSLAAAGIIIPPISSIIAPTTLATTVSPTPVSKPPVADTATPVITASAPVVTPQDIPSESETPAIPASSSADNGPLKATKMRVGNAKSGSNLCAHRWLQQFKGKGAMVGGTRDQFKLYWDGLGKTNQRVYEDKADALVASGAWGKAEFEKPLF</sequence>
<protein>
    <submittedName>
        <fullName evidence="2">Uncharacterized protein</fullName>
    </submittedName>
</protein>
<dbReference type="Proteomes" id="UP000053820">
    <property type="component" value="Unassembled WGS sequence"/>
</dbReference>
<dbReference type="HOGENOM" id="CLU_035442_0_0_1"/>
<proteinExistence type="predicted"/>
<feature type="region of interest" description="Disordered" evidence="1">
    <location>
        <begin position="159"/>
        <end position="267"/>
    </location>
</feature>
<accession>A0A0C9W775</accession>
<evidence type="ECO:0000313" key="3">
    <source>
        <dbReference type="Proteomes" id="UP000053820"/>
    </source>
</evidence>
<feature type="compositionally biased region" description="Polar residues" evidence="1">
    <location>
        <begin position="337"/>
        <end position="354"/>
    </location>
</feature>
<organism evidence="2 3">
    <name type="scientific">Hydnomerulius pinastri MD-312</name>
    <dbReference type="NCBI Taxonomy" id="994086"/>
    <lineage>
        <taxon>Eukaryota</taxon>
        <taxon>Fungi</taxon>
        <taxon>Dikarya</taxon>
        <taxon>Basidiomycota</taxon>
        <taxon>Agaricomycotina</taxon>
        <taxon>Agaricomycetes</taxon>
        <taxon>Agaricomycetidae</taxon>
        <taxon>Boletales</taxon>
        <taxon>Boletales incertae sedis</taxon>
        <taxon>Leucogyrophana</taxon>
    </lineage>
</organism>
<dbReference type="EMBL" id="KN839974">
    <property type="protein sequence ID" value="KIJ58177.1"/>
    <property type="molecule type" value="Genomic_DNA"/>
</dbReference>
<evidence type="ECO:0000256" key="1">
    <source>
        <dbReference type="SAM" id="MobiDB-lite"/>
    </source>
</evidence>
<feature type="compositionally biased region" description="Low complexity" evidence="1">
    <location>
        <begin position="202"/>
        <end position="229"/>
    </location>
</feature>
<feature type="region of interest" description="Disordered" evidence="1">
    <location>
        <begin position="335"/>
        <end position="359"/>
    </location>
</feature>
<dbReference type="OrthoDB" id="2681506at2759"/>
<gene>
    <name evidence="2" type="ORF">HYDPIDRAFT_119865</name>
</gene>
<reference evidence="2 3" key="1">
    <citation type="submission" date="2014-04" db="EMBL/GenBank/DDBJ databases">
        <title>Evolutionary Origins and Diversification of the Mycorrhizal Mutualists.</title>
        <authorList>
            <consortium name="DOE Joint Genome Institute"/>
            <consortium name="Mycorrhizal Genomics Consortium"/>
            <person name="Kohler A."/>
            <person name="Kuo A."/>
            <person name="Nagy L.G."/>
            <person name="Floudas D."/>
            <person name="Copeland A."/>
            <person name="Barry K.W."/>
            <person name="Cichocki N."/>
            <person name="Veneault-Fourrey C."/>
            <person name="LaButti K."/>
            <person name="Lindquist E.A."/>
            <person name="Lipzen A."/>
            <person name="Lundell T."/>
            <person name="Morin E."/>
            <person name="Murat C."/>
            <person name="Riley R."/>
            <person name="Ohm R."/>
            <person name="Sun H."/>
            <person name="Tunlid A."/>
            <person name="Henrissat B."/>
            <person name="Grigoriev I.V."/>
            <person name="Hibbett D.S."/>
            <person name="Martin F."/>
        </authorList>
    </citation>
    <scope>NUCLEOTIDE SEQUENCE [LARGE SCALE GENOMIC DNA]</scope>
    <source>
        <strain evidence="2 3">MD-312</strain>
    </source>
</reference>
<name>A0A0C9W775_9AGAM</name>
<dbReference type="AlphaFoldDB" id="A0A0C9W775"/>
<feature type="compositionally biased region" description="Pro residues" evidence="1">
    <location>
        <begin position="230"/>
        <end position="250"/>
    </location>
</feature>
<evidence type="ECO:0000313" key="2">
    <source>
        <dbReference type="EMBL" id="KIJ58177.1"/>
    </source>
</evidence>